<evidence type="ECO:0000256" key="1">
    <source>
        <dbReference type="SAM" id="SignalP"/>
    </source>
</evidence>
<proteinExistence type="predicted"/>
<feature type="domain" description="Ecp2 effector protein-like" evidence="2">
    <location>
        <begin position="47"/>
        <end position="144"/>
    </location>
</feature>
<dbReference type="AlphaFoldDB" id="A0A9P9ALU1"/>
<comment type="caution">
    <text evidence="3">The sequence shown here is derived from an EMBL/GenBank/DDBJ whole genome shotgun (WGS) entry which is preliminary data.</text>
</comment>
<accession>A0A9P9ALU1</accession>
<reference evidence="3 4" key="1">
    <citation type="journal article" date="2021" name="Nat. Commun.">
        <title>Genetic determinants of endophytism in the Arabidopsis root mycobiome.</title>
        <authorList>
            <person name="Mesny F."/>
            <person name="Miyauchi S."/>
            <person name="Thiergart T."/>
            <person name="Pickel B."/>
            <person name="Atanasova L."/>
            <person name="Karlsson M."/>
            <person name="Huettel B."/>
            <person name="Barry K.W."/>
            <person name="Haridas S."/>
            <person name="Chen C."/>
            <person name="Bauer D."/>
            <person name="Andreopoulos W."/>
            <person name="Pangilinan J."/>
            <person name="LaButti K."/>
            <person name="Riley R."/>
            <person name="Lipzen A."/>
            <person name="Clum A."/>
            <person name="Drula E."/>
            <person name="Henrissat B."/>
            <person name="Kohler A."/>
            <person name="Grigoriev I.V."/>
            <person name="Martin F.M."/>
            <person name="Hacquard S."/>
        </authorList>
    </citation>
    <scope>NUCLEOTIDE SEQUENCE [LARGE SCALE GENOMIC DNA]</scope>
    <source>
        <strain evidence="3 4">MPI-CAGE-CH-0241</strain>
    </source>
</reference>
<dbReference type="EMBL" id="JAGPYM010000011">
    <property type="protein sequence ID" value="KAH6889357.1"/>
    <property type="molecule type" value="Genomic_DNA"/>
</dbReference>
<dbReference type="InterPro" id="IPR029226">
    <property type="entry name" value="Ecp2-like"/>
</dbReference>
<organism evidence="3 4">
    <name type="scientific">Thelonectria olida</name>
    <dbReference type="NCBI Taxonomy" id="1576542"/>
    <lineage>
        <taxon>Eukaryota</taxon>
        <taxon>Fungi</taxon>
        <taxon>Dikarya</taxon>
        <taxon>Ascomycota</taxon>
        <taxon>Pezizomycotina</taxon>
        <taxon>Sordariomycetes</taxon>
        <taxon>Hypocreomycetidae</taxon>
        <taxon>Hypocreales</taxon>
        <taxon>Nectriaceae</taxon>
        <taxon>Thelonectria</taxon>
    </lineage>
</organism>
<feature type="signal peptide" evidence="1">
    <location>
        <begin position="1"/>
        <end position="23"/>
    </location>
</feature>
<name>A0A9P9ALU1_9HYPO</name>
<keyword evidence="1" id="KW-0732">Signal</keyword>
<dbReference type="Pfam" id="PF14856">
    <property type="entry name" value="Hce2"/>
    <property type="match status" value="1"/>
</dbReference>
<dbReference type="OrthoDB" id="73875at2759"/>
<evidence type="ECO:0000313" key="3">
    <source>
        <dbReference type="EMBL" id="KAH6889357.1"/>
    </source>
</evidence>
<dbReference type="Proteomes" id="UP000777438">
    <property type="component" value="Unassembled WGS sequence"/>
</dbReference>
<evidence type="ECO:0000259" key="2">
    <source>
        <dbReference type="Pfam" id="PF14856"/>
    </source>
</evidence>
<feature type="chain" id="PRO_5040112715" evidence="1">
    <location>
        <begin position="24"/>
        <end position="156"/>
    </location>
</feature>
<protein>
    <submittedName>
        <fullName evidence="3">Necrosis-inducing factor-domain-containing protein</fullName>
    </submittedName>
</protein>
<gene>
    <name evidence="3" type="ORF">B0T10DRAFT_460019</name>
</gene>
<keyword evidence="4" id="KW-1185">Reference proteome</keyword>
<sequence>MQLKSILALIVLALATTSKCALSTPNRQASPSPNAGEAIGLIKRENKCSGSSFKNQTSAASPKTKDCEKMCAKFKGGGTWTISDEDGQRELVGYESCAFGVTVKSYRLDALCQVGNEDIIDLVTDSIEKFEGQGKVGAKGEMWCGDCWTEWGLYHN</sequence>
<evidence type="ECO:0000313" key="4">
    <source>
        <dbReference type="Proteomes" id="UP000777438"/>
    </source>
</evidence>